<proteinExistence type="predicted"/>
<gene>
    <name evidence="1" type="ORF">N47_E46970</name>
</gene>
<dbReference type="AlphaFoldDB" id="E1YM52"/>
<accession>E1YM52</accession>
<reference evidence="1" key="1">
    <citation type="journal article" date="2011" name="Environ. Microbiol.">
        <title>Genomic insights into the metabolic potential of the polycyclic aromatic hydrocarbon degrading sulfate-reducing Deltaproteobacterium N47.</title>
        <authorList>
            <person name="Bergmann F."/>
            <person name="Selesi D."/>
            <person name="Weinmaier T."/>
            <person name="Tischler P."/>
            <person name="Rattei T."/>
            <person name="Meckenstock R.U."/>
        </authorList>
    </citation>
    <scope>NUCLEOTIDE SEQUENCE</scope>
</reference>
<evidence type="ECO:0000313" key="1">
    <source>
        <dbReference type="EMBL" id="CBX31185.1"/>
    </source>
</evidence>
<sequence length="87" mass="9995">MGSSPLLALKKKHGVMRNMGRNMGSSPLLALMYHIKNMGSSPLLALKKKHGVMRNMGSSPLLALMYHINKLIYIFLKFMDWRYSKWN</sequence>
<protein>
    <submittedName>
        <fullName evidence="1">Uncharacterized protein</fullName>
    </submittedName>
</protein>
<name>E1YM52_9BACT</name>
<dbReference type="EMBL" id="FR695877">
    <property type="protein sequence ID" value="CBX31185.1"/>
    <property type="molecule type" value="Genomic_DNA"/>
</dbReference>
<organism evidence="1">
    <name type="scientific">uncultured Desulfobacterium sp</name>
    <dbReference type="NCBI Taxonomy" id="201089"/>
    <lineage>
        <taxon>Bacteria</taxon>
        <taxon>Pseudomonadati</taxon>
        <taxon>Thermodesulfobacteriota</taxon>
        <taxon>Desulfobacteria</taxon>
        <taxon>Desulfobacterales</taxon>
        <taxon>Desulfobacteriaceae</taxon>
        <taxon>Desulfobacterium</taxon>
        <taxon>environmental samples</taxon>
    </lineage>
</organism>